<sequence>MVFGFLLFLLVGGAGLGLYINADNQDPHKVLLPQVLGTWVKIPGVCEGNTHYSEMLEILSKESIKVKGELIDIIDFSISETSAFKIKCNSVGNGKIYAQTSFMAGRFSRYYIGKIGKYTVMKDVAPTGDLWFKLDSQFQQKLQAMNDIKNSRRL</sequence>
<reference evidence="1" key="1">
    <citation type="submission" date="2021-07" db="EMBL/GenBank/DDBJ databases">
        <title>Shewanella sp. YLB-07 whole genome sequence.</title>
        <authorList>
            <person name="Yu L."/>
        </authorList>
    </citation>
    <scope>NUCLEOTIDE SEQUENCE</scope>
    <source>
        <strain evidence="1">YLB-08</strain>
    </source>
</reference>
<organism evidence="1 2">
    <name type="scientific">Shewanella eurypsychrophilus</name>
    <dbReference type="NCBI Taxonomy" id="2593656"/>
    <lineage>
        <taxon>Bacteria</taxon>
        <taxon>Pseudomonadati</taxon>
        <taxon>Pseudomonadota</taxon>
        <taxon>Gammaproteobacteria</taxon>
        <taxon>Alteromonadales</taxon>
        <taxon>Shewanellaceae</taxon>
        <taxon>Shewanella</taxon>
    </lineage>
</organism>
<dbReference type="Proteomes" id="UP000316416">
    <property type="component" value="Chromosome"/>
</dbReference>
<accession>A0ABX6VF90</accession>
<proteinExistence type="predicted"/>
<keyword evidence="2" id="KW-1185">Reference proteome</keyword>
<dbReference type="EMBL" id="CP045503">
    <property type="protein sequence ID" value="QPG60578.1"/>
    <property type="molecule type" value="Genomic_DNA"/>
</dbReference>
<name>A0ABX6VF90_9GAMM</name>
<evidence type="ECO:0000313" key="2">
    <source>
        <dbReference type="Proteomes" id="UP000316416"/>
    </source>
</evidence>
<evidence type="ECO:0000313" key="1">
    <source>
        <dbReference type="EMBL" id="QPG60578.1"/>
    </source>
</evidence>
<gene>
    <name evidence="1" type="ORF">FM038_020520</name>
</gene>
<protein>
    <recommendedName>
        <fullName evidence="3">DUF2147 domain-containing protein</fullName>
    </recommendedName>
</protein>
<evidence type="ECO:0008006" key="3">
    <source>
        <dbReference type="Google" id="ProtNLM"/>
    </source>
</evidence>